<sequence>MLWETFTEEQMKVWHKIDQHPHFLTEKLFPSLHQLDYVRQLISPISSRGIFAGILDDPSSVMCSVCTPDLDVVKEINDDNLHLTAVAQVVAFILRALVSPPATQEWRDAVAELGIWPVEYSDIL</sequence>
<gene>
    <name evidence="1" type="ORF">ACJ73_00321</name>
</gene>
<evidence type="ECO:0000313" key="1">
    <source>
        <dbReference type="EMBL" id="OJD28269.1"/>
    </source>
</evidence>
<organism evidence="1 2">
    <name type="scientific">Blastomyces percursus</name>
    <dbReference type="NCBI Taxonomy" id="1658174"/>
    <lineage>
        <taxon>Eukaryota</taxon>
        <taxon>Fungi</taxon>
        <taxon>Dikarya</taxon>
        <taxon>Ascomycota</taxon>
        <taxon>Pezizomycotina</taxon>
        <taxon>Eurotiomycetes</taxon>
        <taxon>Eurotiomycetidae</taxon>
        <taxon>Onygenales</taxon>
        <taxon>Ajellomycetaceae</taxon>
        <taxon>Blastomyces</taxon>
    </lineage>
</organism>
<proteinExistence type="predicted"/>
<dbReference type="VEuPathDB" id="FungiDB:ACJ73_00321"/>
<dbReference type="EMBL" id="LGTZ01000021">
    <property type="protein sequence ID" value="OJD28269.1"/>
    <property type="molecule type" value="Genomic_DNA"/>
</dbReference>
<dbReference type="STRING" id="1658174.A0A1J9RKY0"/>
<accession>A0A1J9RKY0</accession>
<keyword evidence="2" id="KW-1185">Reference proteome</keyword>
<protein>
    <submittedName>
        <fullName evidence="1">Uncharacterized protein</fullName>
    </submittedName>
</protein>
<comment type="caution">
    <text evidence="1">The sequence shown here is derived from an EMBL/GenBank/DDBJ whole genome shotgun (WGS) entry which is preliminary data.</text>
</comment>
<name>A0A1J9RKY0_9EURO</name>
<dbReference type="Proteomes" id="UP000242791">
    <property type="component" value="Unassembled WGS sequence"/>
</dbReference>
<dbReference type="OrthoDB" id="2156052at2759"/>
<reference evidence="1 2" key="1">
    <citation type="submission" date="2015-08" db="EMBL/GenBank/DDBJ databases">
        <title>Emmonsia species relationships and genome sequence.</title>
        <authorList>
            <person name="Cuomo C.A."/>
            <person name="Schwartz I.S."/>
            <person name="Kenyon C."/>
            <person name="De Hoog G.S."/>
            <person name="Govender N.P."/>
            <person name="Botha A."/>
            <person name="Moreno L."/>
            <person name="De Vries M."/>
            <person name="Munoz J.F."/>
            <person name="Stielow J.B."/>
        </authorList>
    </citation>
    <scope>NUCLEOTIDE SEQUENCE [LARGE SCALE GENOMIC DNA]</scope>
    <source>
        <strain evidence="1 2">EI222</strain>
    </source>
</reference>
<dbReference type="AlphaFoldDB" id="A0A1J9RKY0"/>
<evidence type="ECO:0000313" key="2">
    <source>
        <dbReference type="Proteomes" id="UP000242791"/>
    </source>
</evidence>